<dbReference type="AlphaFoldDB" id="A0A3G8JRI3"/>
<feature type="domain" description="TY-Chap N-terminal" evidence="2">
    <location>
        <begin position="13"/>
        <end position="127"/>
    </location>
</feature>
<dbReference type="EMBL" id="CP033972">
    <property type="protein sequence ID" value="AZG47139.1"/>
    <property type="molecule type" value="Genomic_DNA"/>
</dbReference>
<dbReference type="Pfam" id="PF22552">
    <property type="entry name" value="TY-Chap3"/>
    <property type="match status" value="1"/>
</dbReference>
<dbReference type="OrthoDB" id="4373506at2"/>
<dbReference type="Proteomes" id="UP000271469">
    <property type="component" value="Chromosome"/>
</dbReference>
<evidence type="ECO:0000313" key="4">
    <source>
        <dbReference type="Proteomes" id="UP000271469"/>
    </source>
</evidence>
<evidence type="ECO:0000313" key="3">
    <source>
        <dbReference type="EMBL" id="AZG47139.1"/>
    </source>
</evidence>
<feature type="region of interest" description="Disordered" evidence="1">
    <location>
        <begin position="131"/>
        <end position="151"/>
    </location>
</feature>
<protein>
    <recommendedName>
        <fullName evidence="2">TY-Chap N-terminal domain-containing protein</fullName>
    </recommendedName>
</protein>
<organism evidence="3 4">
    <name type="scientific">Gordonia insulae</name>
    <dbReference type="NCBI Taxonomy" id="2420509"/>
    <lineage>
        <taxon>Bacteria</taxon>
        <taxon>Bacillati</taxon>
        <taxon>Actinomycetota</taxon>
        <taxon>Actinomycetes</taxon>
        <taxon>Mycobacteriales</taxon>
        <taxon>Gordoniaceae</taxon>
        <taxon>Gordonia</taxon>
    </lineage>
</organism>
<keyword evidence="4" id="KW-1185">Reference proteome</keyword>
<accession>A0A3G8JRI3</accession>
<gene>
    <name evidence="3" type="ORF">D7316_03747</name>
</gene>
<proteinExistence type="predicted"/>
<dbReference type="KEGG" id="gom:D7316_03747"/>
<reference evidence="3 4" key="1">
    <citation type="submission" date="2018-11" db="EMBL/GenBank/DDBJ databases">
        <title>Gordonia insulae sp. nov., isolated from an island soil.</title>
        <authorList>
            <person name="Kim Y.S."/>
            <person name="Kim S.B."/>
        </authorList>
    </citation>
    <scope>NUCLEOTIDE SEQUENCE [LARGE SCALE GENOMIC DNA]</scope>
    <source>
        <strain evidence="3 4">MMS17-SY073</strain>
    </source>
</reference>
<dbReference type="RefSeq" id="WP_124709550.1">
    <property type="nucleotide sequence ID" value="NZ_CP033972.1"/>
</dbReference>
<evidence type="ECO:0000259" key="2">
    <source>
        <dbReference type="Pfam" id="PF22552"/>
    </source>
</evidence>
<dbReference type="InterPro" id="IPR054344">
    <property type="entry name" value="TY-Chap_N"/>
</dbReference>
<evidence type="ECO:0000256" key="1">
    <source>
        <dbReference type="SAM" id="MobiDB-lite"/>
    </source>
</evidence>
<sequence>MPTNGFDHTTDVAWQEFSALIAGRCADLQQGQFLEIAQPDSTGWHSLLEVTVTGSGRVRCTISGMAIKWRSKEQWDGTRIELTDLGWQWLPRKLEWIHEVGRRRVDDLAELMALSLQQIWQFTHPADISVHDPFGPRPQAQAPAPPPARPVRHLWAVPDLVEED</sequence>
<name>A0A3G8JRI3_9ACTN</name>